<protein>
    <submittedName>
        <fullName evidence="1">Uncharacterized protein</fullName>
    </submittedName>
</protein>
<sequence>MQRAKHEAALICPPLPDEFAYLWNAFLRLNARRSVGFAIEPITFLELDAFTRLSGLRLRPWEIAILEDLDLLFRKVHTVKKDAE</sequence>
<gene>
    <name evidence="1" type="ORF">XF3B_47590</name>
</gene>
<dbReference type="Pfam" id="PF23812">
    <property type="entry name" value="Phage_TAC_18"/>
    <property type="match status" value="1"/>
</dbReference>
<reference evidence="1" key="1">
    <citation type="submission" date="2020-05" db="EMBL/GenBank/DDBJ databases">
        <title>Complete genome sequence of Bradyrhizobium diazoefficiens XF3 isolated from soybean nodule.</title>
        <authorList>
            <person name="Noda R."/>
            <person name="Kakizaki K."/>
            <person name="Minamisawa K."/>
        </authorList>
    </citation>
    <scope>NUCLEOTIDE SEQUENCE</scope>
    <source>
        <strain evidence="1">XF3</strain>
    </source>
</reference>
<accession>A0A809YPB7</accession>
<dbReference type="AlphaFoldDB" id="A0A809YPB7"/>
<evidence type="ECO:0000313" key="1">
    <source>
        <dbReference type="EMBL" id="BCE39728.1"/>
    </source>
</evidence>
<proteinExistence type="predicted"/>
<dbReference type="RefSeq" id="WP_244651727.1">
    <property type="nucleotide sequence ID" value="NZ_AP022639.1"/>
</dbReference>
<dbReference type="InterPro" id="IPR056919">
    <property type="entry name" value="Phage_TAC_18"/>
</dbReference>
<name>A0A809YPB7_9BRAD</name>
<dbReference type="EMBL" id="AP023093">
    <property type="protein sequence ID" value="BCE39728.1"/>
    <property type="molecule type" value="Genomic_DNA"/>
</dbReference>
<organism evidence="1">
    <name type="scientific">Bradyrhizobium diazoefficiens</name>
    <dbReference type="NCBI Taxonomy" id="1355477"/>
    <lineage>
        <taxon>Bacteria</taxon>
        <taxon>Pseudomonadati</taxon>
        <taxon>Pseudomonadota</taxon>
        <taxon>Alphaproteobacteria</taxon>
        <taxon>Hyphomicrobiales</taxon>
        <taxon>Nitrobacteraceae</taxon>
        <taxon>Bradyrhizobium</taxon>
    </lineage>
</organism>